<dbReference type="EMBL" id="JBJXBP010000008">
    <property type="protein sequence ID" value="KAL3813742.1"/>
    <property type="molecule type" value="Genomic_DNA"/>
</dbReference>
<gene>
    <name evidence="1" type="ORF">ACJIZ3_014541</name>
    <name evidence="2" type="ORF">ACJIZ3_015010</name>
    <name evidence="3" type="ORF">ACJIZ3_023652</name>
</gene>
<evidence type="ECO:0000313" key="4">
    <source>
        <dbReference type="Proteomes" id="UP001634393"/>
    </source>
</evidence>
<dbReference type="Proteomes" id="UP001634393">
    <property type="component" value="Unassembled WGS sequence"/>
</dbReference>
<keyword evidence="4" id="KW-1185">Reference proteome</keyword>
<dbReference type="AlphaFoldDB" id="A0ABD3RJZ1"/>
<reference evidence="1 4" key="1">
    <citation type="submission" date="2024-12" db="EMBL/GenBank/DDBJ databases">
        <title>The unique morphological basis and parallel evolutionary history of personate flowers in Penstemon.</title>
        <authorList>
            <person name="Depatie T.H."/>
            <person name="Wessinger C.A."/>
        </authorList>
    </citation>
    <scope>NUCLEOTIDE SEQUENCE [LARGE SCALE GENOMIC DNA]</scope>
    <source>
        <strain evidence="1">WTNN_2</strain>
        <tissue evidence="1">Leaf</tissue>
    </source>
</reference>
<proteinExistence type="predicted"/>
<organism evidence="1 4">
    <name type="scientific">Penstemon smallii</name>
    <dbReference type="NCBI Taxonomy" id="265156"/>
    <lineage>
        <taxon>Eukaryota</taxon>
        <taxon>Viridiplantae</taxon>
        <taxon>Streptophyta</taxon>
        <taxon>Embryophyta</taxon>
        <taxon>Tracheophyta</taxon>
        <taxon>Spermatophyta</taxon>
        <taxon>Magnoliopsida</taxon>
        <taxon>eudicotyledons</taxon>
        <taxon>Gunneridae</taxon>
        <taxon>Pentapetalae</taxon>
        <taxon>asterids</taxon>
        <taxon>lamiids</taxon>
        <taxon>Lamiales</taxon>
        <taxon>Plantaginaceae</taxon>
        <taxon>Cheloneae</taxon>
        <taxon>Penstemon</taxon>
    </lineage>
</organism>
<protein>
    <submittedName>
        <fullName evidence="1">Uncharacterized protein</fullName>
    </submittedName>
</protein>
<evidence type="ECO:0000313" key="3">
    <source>
        <dbReference type="EMBL" id="KAL3839061.1"/>
    </source>
</evidence>
<comment type="caution">
    <text evidence="1">The sequence shown here is derived from an EMBL/GenBank/DDBJ whole genome shotgun (WGS) entry which is preliminary data.</text>
</comment>
<dbReference type="EMBL" id="JBJXBP010000003">
    <property type="protein sequence ID" value="KAL3839061.1"/>
    <property type="molecule type" value="Genomic_DNA"/>
</dbReference>
<dbReference type="EMBL" id="JBJXBP010000008">
    <property type="protein sequence ID" value="KAL3813273.1"/>
    <property type="molecule type" value="Genomic_DNA"/>
</dbReference>
<name>A0ABD3RJZ1_9LAMI</name>
<accession>A0ABD3RJZ1</accession>
<sequence>MGYEHKPVNNLLDAVETIKPKTLIGTSGADKNLCHLIDYIILKQSFLEANETRVAEIEKMKLIHILFGDEQCR</sequence>
<evidence type="ECO:0000313" key="1">
    <source>
        <dbReference type="EMBL" id="KAL3813273.1"/>
    </source>
</evidence>
<evidence type="ECO:0000313" key="2">
    <source>
        <dbReference type="EMBL" id="KAL3813742.1"/>
    </source>
</evidence>